<feature type="compositionally biased region" description="Basic and acidic residues" evidence="5">
    <location>
        <begin position="671"/>
        <end position="680"/>
    </location>
</feature>
<feature type="region of interest" description="Disordered" evidence="5">
    <location>
        <begin position="569"/>
        <end position="597"/>
    </location>
</feature>
<dbReference type="STRING" id="94128.A0A2A3E2H8"/>
<dbReference type="Gene3D" id="3.30.70.330">
    <property type="match status" value="1"/>
</dbReference>
<dbReference type="InterPro" id="IPR005120">
    <property type="entry name" value="UPF3_dom"/>
</dbReference>
<feature type="region of interest" description="Disordered" evidence="5">
    <location>
        <begin position="158"/>
        <end position="219"/>
    </location>
</feature>
<dbReference type="Proteomes" id="UP000242457">
    <property type="component" value="Unassembled WGS sequence"/>
</dbReference>
<feature type="compositionally biased region" description="Basic and acidic residues" evidence="5">
    <location>
        <begin position="192"/>
        <end position="219"/>
    </location>
</feature>
<feature type="compositionally biased region" description="Basic and acidic residues" evidence="5">
    <location>
        <begin position="796"/>
        <end position="810"/>
    </location>
</feature>
<evidence type="ECO:0000256" key="3">
    <source>
        <dbReference type="ARBA" id="ARBA00023161"/>
    </source>
</evidence>
<feature type="compositionally biased region" description="Polar residues" evidence="5">
    <location>
        <begin position="811"/>
        <end position="826"/>
    </location>
</feature>
<protein>
    <submittedName>
        <fullName evidence="7">Regulator of nonsense transcripts</fullName>
    </submittedName>
</protein>
<accession>A0A2A3E2H8</accession>
<feature type="compositionally biased region" description="Basic and acidic residues" evidence="5">
    <location>
        <begin position="24"/>
        <end position="35"/>
    </location>
</feature>
<feature type="domain" description="UPF3" evidence="6">
    <location>
        <begin position="37"/>
        <end position="197"/>
    </location>
</feature>
<dbReference type="Pfam" id="PF03467">
    <property type="entry name" value="Smg4_UPF3"/>
    <property type="match status" value="1"/>
</dbReference>
<evidence type="ECO:0000313" key="8">
    <source>
        <dbReference type="Proteomes" id="UP000242457"/>
    </source>
</evidence>
<feature type="compositionally biased region" description="Basic and acidic residues" evidence="5">
    <location>
        <begin position="757"/>
        <end position="782"/>
    </location>
</feature>
<feature type="region of interest" description="Disordered" evidence="5">
    <location>
        <begin position="469"/>
        <end position="551"/>
    </location>
</feature>
<dbReference type="GO" id="GO:0003729">
    <property type="term" value="F:mRNA binding"/>
    <property type="evidence" value="ECO:0007669"/>
    <property type="project" value="TreeGrafter"/>
</dbReference>
<feature type="compositionally biased region" description="Basic and acidic residues" evidence="5">
    <location>
        <begin position="625"/>
        <end position="637"/>
    </location>
</feature>
<keyword evidence="4" id="KW-0539">Nucleus</keyword>
<feature type="compositionally biased region" description="Polar residues" evidence="5">
    <location>
        <begin position="1"/>
        <end position="21"/>
    </location>
</feature>
<keyword evidence="3" id="KW-0866">Nonsense-mediated mRNA decay</keyword>
<evidence type="ECO:0000256" key="1">
    <source>
        <dbReference type="ARBA" id="ARBA00004123"/>
    </source>
</evidence>
<feature type="region of interest" description="Disordered" evidence="5">
    <location>
        <begin position="1"/>
        <end position="35"/>
    </location>
</feature>
<reference evidence="7 8" key="1">
    <citation type="submission" date="2014-07" db="EMBL/GenBank/DDBJ databases">
        <title>Genomic and transcriptomic analysis on Apis cerana provide comprehensive insights into honey bee biology.</title>
        <authorList>
            <person name="Diao Q."/>
            <person name="Sun L."/>
            <person name="Zheng H."/>
            <person name="Zheng H."/>
            <person name="Xu S."/>
            <person name="Wang S."/>
            <person name="Zeng Z."/>
            <person name="Hu F."/>
            <person name="Su S."/>
            <person name="Wu J."/>
        </authorList>
    </citation>
    <scope>NUCLEOTIDE SEQUENCE [LARGE SCALE GENOMIC DNA]</scope>
    <source>
        <tissue evidence="7">Pupae without intestine</tissue>
    </source>
</reference>
<organism evidence="7 8">
    <name type="scientific">Apis cerana cerana</name>
    <name type="common">Oriental honeybee</name>
    <dbReference type="NCBI Taxonomy" id="94128"/>
    <lineage>
        <taxon>Eukaryota</taxon>
        <taxon>Metazoa</taxon>
        <taxon>Ecdysozoa</taxon>
        <taxon>Arthropoda</taxon>
        <taxon>Hexapoda</taxon>
        <taxon>Insecta</taxon>
        <taxon>Pterygota</taxon>
        <taxon>Neoptera</taxon>
        <taxon>Endopterygota</taxon>
        <taxon>Hymenoptera</taxon>
        <taxon>Apocrita</taxon>
        <taxon>Aculeata</taxon>
        <taxon>Apoidea</taxon>
        <taxon>Anthophila</taxon>
        <taxon>Apidae</taxon>
        <taxon>Apis</taxon>
    </lineage>
</organism>
<dbReference type="GO" id="GO:0045727">
    <property type="term" value="P:positive regulation of translation"/>
    <property type="evidence" value="ECO:0007669"/>
    <property type="project" value="TreeGrafter"/>
</dbReference>
<evidence type="ECO:0000256" key="2">
    <source>
        <dbReference type="ARBA" id="ARBA00005991"/>
    </source>
</evidence>
<dbReference type="AlphaFoldDB" id="A0A2A3E2H8"/>
<name>A0A2A3E2H8_APICC</name>
<comment type="subcellular location">
    <subcellularLocation>
        <location evidence="1">Nucleus</location>
    </subcellularLocation>
</comment>
<dbReference type="InterPro" id="IPR035979">
    <property type="entry name" value="RBD_domain_sf"/>
</dbReference>
<feature type="compositionally biased region" description="Polar residues" evidence="5">
    <location>
        <begin position="160"/>
        <end position="187"/>
    </location>
</feature>
<dbReference type="SUPFAM" id="SSF54928">
    <property type="entry name" value="RNA-binding domain, RBD"/>
    <property type="match status" value="1"/>
</dbReference>
<dbReference type="EMBL" id="KZ288425">
    <property type="protein sequence ID" value="PBC25943.1"/>
    <property type="molecule type" value="Genomic_DNA"/>
</dbReference>
<feature type="compositionally biased region" description="Basic and acidic residues" evidence="5">
    <location>
        <begin position="688"/>
        <end position="719"/>
    </location>
</feature>
<dbReference type="OrthoDB" id="18087at2759"/>
<dbReference type="InterPro" id="IPR012677">
    <property type="entry name" value="Nucleotide-bd_a/b_plait_sf"/>
</dbReference>
<evidence type="ECO:0000256" key="4">
    <source>
        <dbReference type="ARBA" id="ARBA00023242"/>
    </source>
</evidence>
<evidence type="ECO:0000313" key="7">
    <source>
        <dbReference type="EMBL" id="PBC25943.1"/>
    </source>
</evidence>
<comment type="similarity">
    <text evidence="2">Belongs to the RENT3 family.</text>
</comment>
<feature type="region of interest" description="Disordered" evidence="5">
    <location>
        <begin position="625"/>
        <end position="849"/>
    </location>
</feature>
<dbReference type="PANTHER" id="PTHR13112">
    <property type="entry name" value="UPF3 REGULATOR OF NONSENSE TRANSCRIPTS-LIKE PROTEIN"/>
    <property type="match status" value="1"/>
</dbReference>
<gene>
    <name evidence="7" type="ORF">APICC_01535</name>
</gene>
<dbReference type="PANTHER" id="PTHR13112:SF0">
    <property type="entry name" value="FI21285P1"/>
    <property type="match status" value="1"/>
</dbReference>
<sequence>MTEETQQSETAAQNEAQTSSPDAGKVKDSKKEKCRPMTKVVIRRLPPTMTQEQFLEQVSPLPENDYLYFVKADMSMGQYAFARAYINFVEQQDIFMFREKFDNYVFIDSKGTEYPAVVEFAPFQRLPKKRTGKKKDLKCGTIESDPYYISFLETRKNQEAESNISQPKTEYSYQPPDNTPKKITTTPLLEYVKQRKQEKQRLRDEKREERRRRDLERRRTKEDPIISKRTRNIYYILSIIFSTVFADTNLFALQSACNIEDNQTKYSFLSTSSTVKSEDIFFDHPTENLSVSHECKEDISGSGTANMIQANKNSLNVQQFYRNENTEVYINCVRSVPYVNERWHYTNKQRKLFYIYEKNYKEKDANCRKNNYNHWSNIKNNYIYNNTKCTKCTSYINNKNYFSVLSKSQFTNLHKTWKMQIPMEVSKSRSCSAMFDYHKLYPFKSCETGLPGYRKKVLKNQDLDKEMCKDNKENREEKDKFSPKDIKNRIKKDDKLRDKISRDRDSKSITKGYRERIEDRNKDKDIKHQRRHEDKKIYGRRDERDGIKDDRRFDGKDDRKYDFKEDIKDSRERKIEEKRGKSYEKMRQEKKRLAETKKQNVDFNVDTENNVKLRCEDEEFQKKEFQVDSYENIKENEESMDDKEDVKNSKEKEKQEINEKKVLIEDSVQDYEIKEQKKSDTILSTIENNKDIEKSKSNEDINKETNEDNESEEKKDSKVTKRRSSLESGGEGGTGDGNCLRRHKSLDGGDQNNLQKTENEDKEKDKKDPRLERRIRNKDRPAMEIYRPGMGKFSKQRLEREKSNTNDERASLSQSPTPNLNSNNLCKSGKPGTEVRSMTFKRSISRDLV</sequence>
<proteinExistence type="inferred from homology"/>
<dbReference type="GO" id="GO:0005737">
    <property type="term" value="C:cytoplasm"/>
    <property type="evidence" value="ECO:0007669"/>
    <property type="project" value="TreeGrafter"/>
</dbReference>
<feature type="compositionally biased region" description="Basic and acidic residues" evidence="5">
    <location>
        <begin position="644"/>
        <end position="664"/>
    </location>
</feature>
<dbReference type="GO" id="GO:0005730">
    <property type="term" value="C:nucleolus"/>
    <property type="evidence" value="ECO:0007669"/>
    <property type="project" value="TreeGrafter"/>
</dbReference>
<evidence type="ECO:0000259" key="6">
    <source>
        <dbReference type="Pfam" id="PF03467"/>
    </source>
</evidence>
<evidence type="ECO:0000256" key="5">
    <source>
        <dbReference type="SAM" id="MobiDB-lite"/>
    </source>
</evidence>
<dbReference type="InterPro" id="IPR039722">
    <property type="entry name" value="Upf3"/>
</dbReference>
<dbReference type="GO" id="GO:0000184">
    <property type="term" value="P:nuclear-transcribed mRNA catabolic process, nonsense-mediated decay"/>
    <property type="evidence" value="ECO:0007669"/>
    <property type="project" value="UniProtKB-KW"/>
</dbReference>
<keyword evidence="8" id="KW-1185">Reference proteome</keyword>
<dbReference type="FunFam" id="3.30.70.330:FF:000717">
    <property type="entry name" value="regulator of nonsense transcripts 3B"/>
    <property type="match status" value="1"/>
</dbReference>